<evidence type="ECO:0000313" key="2">
    <source>
        <dbReference type="EMBL" id="RMJ12653.1"/>
    </source>
</evidence>
<proteinExistence type="predicted"/>
<dbReference type="EMBL" id="NKUJ01000129">
    <property type="protein sequence ID" value="RMJ12653.1"/>
    <property type="molecule type" value="Genomic_DNA"/>
</dbReference>
<protein>
    <submittedName>
        <fullName evidence="2">Uncharacterized protein</fullName>
    </submittedName>
</protein>
<dbReference type="Proteomes" id="UP000277212">
    <property type="component" value="Unassembled WGS sequence"/>
</dbReference>
<keyword evidence="3" id="KW-1185">Reference proteome</keyword>
<sequence length="71" mass="7993">MESGQGPGPGKNRERMPEYLARGHQSTRRTPQPAPAVGYVWAACEKRVCQRSRVRKETQKRTYLAPLPAEA</sequence>
<dbReference type="AlphaFoldDB" id="A0A3M2S512"/>
<evidence type="ECO:0000256" key="1">
    <source>
        <dbReference type="SAM" id="MobiDB-lite"/>
    </source>
</evidence>
<comment type="caution">
    <text evidence="2">The sequence shown here is derived from an EMBL/GenBank/DDBJ whole genome shotgun (WGS) entry which is preliminary data.</text>
</comment>
<gene>
    <name evidence="2" type="ORF">CDV36_007691</name>
</gene>
<organism evidence="2 3">
    <name type="scientific">Fusarium kuroshium</name>
    <dbReference type="NCBI Taxonomy" id="2010991"/>
    <lineage>
        <taxon>Eukaryota</taxon>
        <taxon>Fungi</taxon>
        <taxon>Dikarya</taxon>
        <taxon>Ascomycota</taxon>
        <taxon>Pezizomycotina</taxon>
        <taxon>Sordariomycetes</taxon>
        <taxon>Hypocreomycetidae</taxon>
        <taxon>Hypocreales</taxon>
        <taxon>Nectriaceae</taxon>
        <taxon>Fusarium</taxon>
        <taxon>Fusarium solani species complex</taxon>
    </lineage>
</organism>
<reference evidence="2 3" key="1">
    <citation type="submission" date="2017-06" db="EMBL/GenBank/DDBJ databases">
        <title>Comparative genomic analysis of Ambrosia Fusariam Clade fungi.</title>
        <authorList>
            <person name="Stajich J.E."/>
            <person name="Carrillo J."/>
            <person name="Kijimoto T."/>
            <person name="Eskalen A."/>
            <person name="O'Donnell K."/>
            <person name="Kasson M."/>
        </authorList>
    </citation>
    <scope>NUCLEOTIDE SEQUENCE [LARGE SCALE GENOMIC DNA]</scope>
    <source>
        <strain evidence="2">UCR3666</strain>
    </source>
</reference>
<feature type="region of interest" description="Disordered" evidence="1">
    <location>
        <begin position="1"/>
        <end position="33"/>
    </location>
</feature>
<name>A0A3M2S512_9HYPO</name>
<accession>A0A3M2S512</accession>
<evidence type="ECO:0000313" key="3">
    <source>
        <dbReference type="Proteomes" id="UP000277212"/>
    </source>
</evidence>